<evidence type="ECO:0000256" key="6">
    <source>
        <dbReference type="ARBA" id="ARBA00023145"/>
    </source>
</evidence>
<dbReference type="GO" id="GO:0006750">
    <property type="term" value="P:glutathione biosynthetic process"/>
    <property type="evidence" value="ECO:0007669"/>
    <property type="project" value="UniProtKB-KW"/>
</dbReference>
<feature type="binding site" evidence="10">
    <location>
        <position position="102"/>
    </location>
    <ligand>
        <name>L-glutamate</name>
        <dbReference type="ChEBI" id="CHEBI:29985"/>
    </ligand>
</feature>
<keyword evidence="7 11" id="KW-0012">Acyltransferase</keyword>
<evidence type="ECO:0000256" key="7">
    <source>
        <dbReference type="ARBA" id="ARBA00023315"/>
    </source>
</evidence>
<feature type="chain" id="PRO_5001918179" description="Glutathione hydrolase proenzyme" evidence="12">
    <location>
        <begin position="29"/>
        <end position="566"/>
    </location>
</feature>
<feature type="binding site" evidence="10">
    <location>
        <position position="417"/>
    </location>
    <ligand>
        <name>L-glutamate</name>
        <dbReference type="ChEBI" id="CHEBI:29985"/>
    </ligand>
</feature>
<keyword evidence="11" id="KW-0317">Glutathione biosynthesis</keyword>
<feature type="binding site" evidence="10">
    <location>
        <position position="468"/>
    </location>
    <ligand>
        <name>L-glutamate</name>
        <dbReference type="ChEBI" id="CHEBI:29985"/>
    </ligand>
</feature>
<dbReference type="Gene3D" id="3.60.20.40">
    <property type="match status" value="1"/>
</dbReference>
<comment type="subunit">
    <text evidence="11">This enzyme consists of two polypeptide chains, which are synthesized in precursor form from a single polypeptide.</text>
</comment>
<dbReference type="PANTHER" id="PTHR43199">
    <property type="entry name" value="GLUTATHIONE HYDROLASE"/>
    <property type="match status" value="1"/>
</dbReference>
<keyword evidence="4 11" id="KW-0808">Transferase</keyword>
<dbReference type="InterPro" id="IPR043137">
    <property type="entry name" value="GGT_ssub_C"/>
</dbReference>
<dbReference type="InterPro" id="IPR051792">
    <property type="entry name" value="GGT_bact"/>
</dbReference>
<gene>
    <name evidence="13" type="ORF">LG45_15200</name>
</gene>
<dbReference type="Pfam" id="PF01019">
    <property type="entry name" value="G_glu_transpept"/>
    <property type="match status" value="1"/>
</dbReference>
<dbReference type="GO" id="GO:0036374">
    <property type="term" value="F:glutathione hydrolase activity"/>
    <property type="evidence" value="ECO:0007669"/>
    <property type="project" value="UniProtKB-UniRule"/>
</dbReference>
<dbReference type="STRING" id="1453498.LG45_15200"/>
<dbReference type="InterPro" id="IPR029055">
    <property type="entry name" value="Ntn_hydrolases_N"/>
</dbReference>
<dbReference type="PRINTS" id="PR01210">
    <property type="entry name" value="GGTRANSPTASE"/>
</dbReference>
<sequence length="566" mass="62646">MSFRRNRNQNLKRTTLLIFLFFSLFCQAQKGLITSKAMVVSAREEASQIGVEIMKKGGNAFDAMVATELALAVSYPYAGNISGGGFMVYRLNNGETGALDYREKAPMKASKDMYLDANGNVIPNLSVNGALAVGIPGTIAGLFEVHKKFGKLSIEEIMKPVIALAEKGIVITSKQLKQITDNREEIIKVSGDKTIYSKELKVGDTIKYPAMASTLKRIMLNGKDEFYKGETAEKIVAFLNSKGGIISMEDLAKYEAKWREPIRFKYKNLDVISMSPPSSGGITLAQIMTMLSNYKISKFKHNSEKYIQLITEAERRAYADRNYYLGDPDFIKIPKNQLLDKDYLNNRMKSFNWEKATQSSEVSHGEISISESDETTHYSIVDPDGNAVSVTTTLNGAYGSKLYSEELGFFFNNQMDDFSAKPGVPNSYGLVGAKANSIAPQKRMLSSMTPTIVEKNGKLFMVLGTPGGSIIITSVLQTILNVAEFKMGMQEAVNAPRFHHQWLPDEVLFEPNKFEKSILENLTKKGYKINEKSARIIGKVDAILVLPNKKLEAGADARGDDTAVGF</sequence>
<comment type="PTM">
    <text evidence="11">Cleaved by autocatalysis into a large and a small subunit.</text>
</comment>
<comment type="pathway">
    <text evidence="11">Sulfur metabolism; glutathione metabolism.</text>
</comment>
<comment type="similarity">
    <text evidence="3 11">Belongs to the gamma-glutamyltransferase family.</text>
</comment>
<feature type="binding site" evidence="10">
    <location>
        <begin position="446"/>
        <end position="447"/>
    </location>
    <ligand>
        <name>L-glutamate</name>
        <dbReference type="ChEBI" id="CHEBI:29985"/>
    </ligand>
</feature>
<feature type="active site" description="Nucleophile" evidence="9">
    <location>
        <position position="375"/>
    </location>
</feature>
<evidence type="ECO:0000256" key="12">
    <source>
        <dbReference type="SAM" id="SignalP"/>
    </source>
</evidence>
<evidence type="ECO:0000256" key="10">
    <source>
        <dbReference type="PIRSR" id="PIRSR600101-2"/>
    </source>
</evidence>
<dbReference type="EC" id="2.3.2.2" evidence="11"/>
<dbReference type="InterPro" id="IPR055262">
    <property type="entry name" value="GGT_CS"/>
</dbReference>
<protein>
    <recommendedName>
        <fullName evidence="11">Glutathione hydrolase proenzyme</fullName>
        <ecNumber evidence="11">2.3.2.2</ecNumber>
        <ecNumber evidence="11">3.4.19.13</ecNumber>
    </recommendedName>
    <component>
        <recommendedName>
            <fullName evidence="11">Glutathione hydrolase large chain</fullName>
        </recommendedName>
    </component>
    <component>
        <recommendedName>
            <fullName evidence="11">Glutathione hydrolase small chain</fullName>
        </recommendedName>
    </component>
</protein>
<feature type="signal peptide" evidence="12">
    <location>
        <begin position="1"/>
        <end position="28"/>
    </location>
</feature>
<evidence type="ECO:0000256" key="11">
    <source>
        <dbReference type="RuleBase" id="RU368036"/>
    </source>
</evidence>
<evidence type="ECO:0000256" key="2">
    <source>
        <dbReference type="ARBA" id="ARBA00001089"/>
    </source>
</evidence>
<accession>A0A095SQC9</accession>
<keyword evidence="5 11" id="KW-0378">Hydrolase</keyword>
<evidence type="ECO:0000256" key="8">
    <source>
        <dbReference type="ARBA" id="ARBA00047417"/>
    </source>
</evidence>
<dbReference type="PROSITE" id="PS00462">
    <property type="entry name" value="G_GLU_TRANSPEPTIDASE"/>
    <property type="match status" value="1"/>
</dbReference>
<evidence type="ECO:0000313" key="13">
    <source>
        <dbReference type="EMBL" id="KGD66782.1"/>
    </source>
</evidence>
<comment type="catalytic activity">
    <reaction evidence="8 11">
        <text>an N-terminal (5-L-glutamyl)-[peptide] + an alpha-amino acid = 5-L-glutamyl amino acid + an N-terminal L-alpha-aminoacyl-[peptide]</text>
        <dbReference type="Rhea" id="RHEA:23904"/>
        <dbReference type="Rhea" id="RHEA-COMP:9780"/>
        <dbReference type="Rhea" id="RHEA-COMP:9795"/>
        <dbReference type="ChEBI" id="CHEBI:77644"/>
        <dbReference type="ChEBI" id="CHEBI:78597"/>
        <dbReference type="ChEBI" id="CHEBI:78599"/>
        <dbReference type="ChEBI" id="CHEBI:78608"/>
        <dbReference type="EC" id="2.3.2.2"/>
    </reaction>
</comment>
<keyword evidence="14" id="KW-1185">Reference proteome</keyword>
<dbReference type="NCBIfam" id="TIGR00066">
    <property type="entry name" value="g_glut_trans"/>
    <property type="match status" value="1"/>
</dbReference>
<evidence type="ECO:0000256" key="1">
    <source>
        <dbReference type="ARBA" id="ARBA00001049"/>
    </source>
</evidence>
<dbReference type="UniPathway" id="UPA00204"/>
<keyword evidence="12" id="KW-0732">Signal</keyword>
<name>A0A095SQC9_9FLAO</name>
<evidence type="ECO:0000256" key="9">
    <source>
        <dbReference type="PIRSR" id="PIRSR600101-1"/>
    </source>
</evidence>
<feature type="binding site" evidence="10">
    <location>
        <begin position="393"/>
        <end position="395"/>
    </location>
    <ligand>
        <name>L-glutamate</name>
        <dbReference type="ChEBI" id="CHEBI:29985"/>
    </ligand>
</feature>
<keyword evidence="6 11" id="KW-0865">Zymogen</keyword>
<dbReference type="EC" id="3.4.19.13" evidence="11"/>
<dbReference type="InterPro" id="IPR043138">
    <property type="entry name" value="GGT_lsub"/>
</dbReference>
<dbReference type="InterPro" id="IPR000101">
    <property type="entry name" value="GGT_peptidase"/>
</dbReference>
<organism evidence="13 14">
    <name type="scientific">Flavobacterium aquatile LMG 4008 = ATCC 11947</name>
    <dbReference type="NCBI Taxonomy" id="1453498"/>
    <lineage>
        <taxon>Bacteria</taxon>
        <taxon>Pseudomonadati</taxon>
        <taxon>Bacteroidota</taxon>
        <taxon>Flavobacteriia</taxon>
        <taxon>Flavobacteriales</taxon>
        <taxon>Flavobacteriaceae</taxon>
        <taxon>Flavobacterium</taxon>
    </lineage>
</organism>
<dbReference type="Proteomes" id="UP000029554">
    <property type="component" value="Unassembled WGS sequence"/>
</dbReference>
<comment type="catalytic activity">
    <reaction evidence="2 11">
        <text>glutathione + H2O = L-cysteinylglycine + L-glutamate</text>
        <dbReference type="Rhea" id="RHEA:28807"/>
        <dbReference type="ChEBI" id="CHEBI:15377"/>
        <dbReference type="ChEBI" id="CHEBI:29985"/>
        <dbReference type="ChEBI" id="CHEBI:57925"/>
        <dbReference type="ChEBI" id="CHEBI:61694"/>
        <dbReference type="EC" id="3.4.19.13"/>
    </reaction>
</comment>
<dbReference type="AlphaFoldDB" id="A0A095SQC9"/>
<dbReference type="eggNOG" id="COG0405">
    <property type="taxonomic scope" value="Bacteria"/>
</dbReference>
<dbReference type="EMBL" id="JRHH01000006">
    <property type="protein sequence ID" value="KGD66782.1"/>
    <property type="molecule type" value="Genomic_DNA"/>
</dbReference>
<dbReference type="Gene3D" id="1.10.246.130">
    <property type="match status" value="1"/>
</dbReference>
<dbReference type="SUPFAM" id="SSF56235">
    <property type="entry name" value="N-terminal nucleophile aminohydrolases (Ntn hydrolases)"/>
    <property type="match status" value="1"/>
</dbReference>
<comment type="catalytic activity">
    <reaction evidence="1 11">
        <text>an S-substituted glutathione + H2O = an S-substituted L-cysteinylglycine + L-glutamate</text>
        <dbReference type="Rhea" id="RHEA:59468"/>
        <dbReference type="ChEBI" id="CHEBI:15377"/>
        <dbReference type="ChEBI" id="CHEBI:29985"/>
        <dbReference type="ChEBI" id="CHEBI:90779"/>
        <dbReference type="ChEBI" id="CHEBI:143103"/>
        <dbReference type="EC" id="3.4.19.13"/>
    </reaction>
</comment>
<dbReference type="GO" id="GO:0103068">
    <property type="term" value="F:leukotriene C4 gamma-glutamyl transferase activity"/>
    <property type="evidence" value="ECO:0007669"/>
    <property type="project" value="UniProtKB-EC"/>
</dbReference>
<evidence type="ECO:0000256" key="4">
    <source>
        <dbReference type="ARBA" id="ARBA00022679"/>
    </source>
</evidence>
<dbReference type="PANTHER" id="PTHR43199:SF1">
    <property type="entry name" value="GLUTATHIONE HYDROLASE PROENZYME"/>
    <property type="match status" value="1"/>
</dbReference>
<evidence type="ECO:0000313" key="14">
    <source>
        <dbReference type="Proteomes" id="UP000029554"/>
    </source>
</evidence>
<comment type="caution">
    <text evidence="13">The sequence shown here is derived from an EMBL/GenBank/DDBJ whole genome shotgun (WGS) entry which is preliminary data.</text>
</comment>
<evidence type="ECO:0000256" key="5">
    <source>
        <dbReference type="ARBA" id="ARBA00022801"/>
    </source>
</evidence>
<proteinExistence type="inferred from homology"/>
<dbReference type="GO" id="GO:0006751">
    <property type="term" value="P:glutathione catabolic process"/>
    <property type="evidence" value="ECO:0007669"/>
    <property type="project" value="UniProtKB-UniRule"/>
</dbReference>
<evidence type="ECO:0000256" key="3">
    <source>
        <dbReference type="ARBA" id="ARBA00009381"/>
    </source>
</evidence>
<reference evidence="13 14" key="1">
    <citation type="submission" date="2014-09" db="EMBL/GenBank/DDBJ databases">
        <title>Whole Genome Shotgun of Flavobacterium aquatile LMG 4008.</title>
        <authorList>
            <person name="Gale A.N."/>
            <person name="Pipes S.E."/>
            <person name="Newman J.D."/>
        </authorList>
    </citation>
    <scope>NUCLEOTIDE SEQUENCE [LARGE SCALE GENOMIC DNA]</scope>
    <source>
        <strain evidence="13 14">LMG 4008</strain>
    </source>
</reference>